<comment type="subcellular location">
    <subcellularLocation>
        <location evidence="1">Nucleus</location>
    </subcellularLocation>
</comment>
<dbReference type="InterPro" id="IPR044893">
    <property type="entry name" value="RNA_pol_Rpb1_clamp_domain"/>
</dbReference>
<evidence type="ECO:0000313" key="17">
    <source>
        <dbReference type="Proteomes" id="UP001054902"/>
    </source>
</evidence>
<feature type="domain" description="RNA polymerase N-terminal" evidence="15">
    <location>
        <begin position="260"/>
        <end position="565"/>
    </location>
</feature>
<sequence length="1420" mass="157722">MNHHEDHHDPYARPSKELVESSNAPQKISHLQFGLLSPAEIQRVAEFQVTSRELFSMPSRTPAMGGCLDPRLGVSDKVSTCATCKRKLTDCAGHYGYIRLALPVYHIGFIKHTLSILQSICKTCSRVLLSDNERLSYLRKMRKTKEALSKAALFKKVVDKCKKAKHCPYCHVANGVVKKISGVPTLKIVHEKYKTKHMEEELENLVEQLQESMKLNRDVQTSLGNAVEDLLPTRALTLLKNISDEDCEVLWVEPLIGRPENLILQNILVPPVPIRPSVAMDSGGGSNEDDLTVKLQEILDVNVALELALSRGPQTKTIMEEWDFLQVQVAQYINGEMPGLQRPIGAKPIRGLCQRLKGKQGRFRGNLSGKRVDFSARTVISPDPNLRIDQVGVPVHVAKVMTYPERVSRYNIEKLRARVRNGPDVHPGANQIRPGGDDGFVKSLQFGDRDKAAKQLKIGDIVERHMEDGDVVLFNRQPSLHKMSIMSHRAKVMEWKTFRFNIQVCAPYNADFDGDEMNMHLPQTEEARTEATLLMGVHNNLVTGRNGEPLVASAQDFLSAAYLITQKDRFFTKDAFCQMAAYFGHADEEIDVPTPTIFRPVPLWTGKQLFSTMIRPNKSVKNLVNFEMKEKNYASDLKKKHFCPNDGWVAFRNGELISGNIAKKTIGDGSKTGLLYVLLRDCGSQYAADIMDRFARFCSRFMGHHKGFSIGVSDVTPSDALQELKHKILSTGYDKADDNLRMYNEGSLELRPGCNLLQSLEEMMNGILGKLRESAGQEAMKALEWANAPRIMAECGSKGSPLNISQMMACVGQQAVGGKRIENGFVDRTLPHFQYHELTAPAKGFVANSFYTGLAPTEFFFHTMGGREGLVDTAVKTAETGYMARRLMKALEDLSLQYDNTVRNSENTVVQFIYGDDNLNPELMENNDRPVDFNRLRLTVTQNYPALGEAAVMGQDMIDLVESELKHPNFQKLLPIGSVFFDEIRDYFGGLVKKQEQLLSDKDDSITSAMIDQRLWDSCRLSKKQIKMMMDKALTKYDRASVFPGEAIGPIGAQSISEPGTQMTLKTFHFAGVSSMNVTLGVPRLKEIINGSKNISTPIITAQLVQDDNKIGARVVKAVIEKTTLGQVSSYIKEVYAPSKCYVSVELDLKAIDQLKLGIDVYSVRKSILKGVTGYTKPAILRSLKECHVKVKKGSKSKLRIYVPEATDKPGSAPPPIYFAMQALKNALPDVIVQGIPSVNRAVINEEDKDGQTSYHLLVEGYGLAEVMGSPGIDGRRTTTNHVIEVEQTLGVEAARTSISSEISYIMNAYGIGIDSRHLLLLSDVMTFKGEVLGITRFGVSKMRESVLMLASFEKTTDHLFDAACHGRTDAIVGVSECIIMGIPIPLGTGIFKLLKKANAPAHKEDDEEIQGGLLLGSRS</sequence>
<keyword evidence="7" id="KW-0479">Metal-binding</keyword>
<keyword evidence="8" id="KW-0862">Zinc</keyword>
<evidence type="ECO:0000256" key="9">
    <source>
        <dbReference type="ARBA" id="ARBA00022842"/>
    </source>
</evidence>
<dbReference type="Gene3D" id="6.20.50.80">
    <property type="match status" value="1"/>
</dbReference>
<dbReference type="GO" id="GO:0046872">
    <property type="term" value="F:metal ion binding"/>
    <property type="evidence" value="ECO:0007669"/>
    <property type="project" value="UniProtKB-KW"/>
</dbReference>
<keyword evidence="5 14" id="KW-0808">Transferase</keyword>
<evidence type="ECO:0000256" key="11">
    <source>
        <dbReference type="ARBA" id="ARBA00023242"/>
    </source>
</evidence>
<evidence type="ECO:0000313" key="16">
    <source>
        <dbReference type="EMBL" id="GFH48475.1"/>
    </source>
</evidence>
<dbReference type="GO" id="GO:0003677">
    <property type="term" value="F:DNA binding"/>
    <property type="evidence" value="ECO:0007669"/>
    <property type="project" value="InterPro"/>
</dbReference>
<dbReference type="FunFam" id="2.40.40.20:FF:000019">
    <property type="entry name" value="DNA-directed RNA polymerase II subunit RPB1"/>
    <property type="match status" value="1"/>
</dbReference>
<dbReference type="Gene3D" id="1.10.150.390">
    <property type="match status" value="1"/>
</dbReference>
<dbReference type="FunFam" id="4.10.860.120:FF:000004">
    <property type="entry name" value="DNA-directed RNA polymerase subunit"/>
    <property type="match status" value="1"/>
</dbReference>
<dbReference type="InterPro" id="IPR007066">
    <property type="entry name" value="RNA_pol_Rpb1_3"/>
</dbReference>
<dbReference type="InterPro" id="IPR000722">
    <property type="entry name" value="RNA_pol_asu"/>
</dbReference>
<dbReference type="CDD" id="cd02583">
    <property type="entry name" value="RNAP_III_RPC1_N"/>
    <property type="match status" value="1"/>
</dbReference>
<dbReference type="InterPro" id="IPR042102">
    <property type="entry name" value="RNA_pol_Rpb1_3_sf"/>
</dbReference>
<name>A0AAD3CNS2_9STRA</name>
<dbReference type="CDD" id="cd02736">
    <property type="entry name" value="RNAP_III_Rpc1_C"/>
    <property type="match status" value="1"/>
</dbReference>
<dbReference type="Gene3D" id="6.10.250.2940">
    <property type="match status" value="1"/>
</dbReference>
<dbReference type="FunFam" id="1.10.274.100:FF:000008">
    <property type="entry name" value="DNA-directed RNA polymerase subunit"/>
    <property type="match status" value="1"/>
</dbReference>
<dbReference type="InterPro" id="IPR038120">
    <property type="entry name" value="Rpb1_funnel_sf"/>
</dbReference>
<dbReference type="InterPro" id="IPR007080">
    <property type="entry name" value="RNA_pol_Rpb1_1"/>
</dbReference>
<evidence type="ECO:0000256" key="2">
    <source>
        <dbReference type="ARBA" id="ARBA00006460"/>
    </source>
</evidence>
<evidence type="ECO:0000256" key="12">
    <source>
        <dbReference type="ARBA" id="ARBA00048552"/>
    </source>
</evidence>
<comment type="function">
    <text evidence="13">DNA-dependent RNA polymerase catalyzes the transcription of DNA into RNA using the four ribonucleoside triphosphates as substrates. Largest and catalytic core component of RNA polymerase III which synthesizes small RNAs, such as 5S rRNA and tRNAs. Forms the polymerase active center together with the second largest subunit. A single-stranded DNA template strand of the promoter is positioned within the central active site cleft of Pol III. A bridging helix emanates from RPC1 and crosses the cleft near the catalytic site and is thought to promote translocation of Pol III by acting as a ratchet that moves the RNA-DNA hybrid through the active site by switching from straight to bent conformations at each step of nucleotide addition.</text>
</comment>
<dbReference type="NCBIfam" id="NF006336">
    <property type="entry name" value="PRK08566.1"/>
    <property type="match status" value="1"/>
</dbReference>
<comment type="catalytic activity">
    <reaction evidence="12 14">
        <text>RNA(n) + a ribonucleoside 5'-triphosphate = RNA(n+1) + diphosphate</text>
        <dbReference type="Rhea" id="RHEA:21248"/>
        <dbReference type="Rhea" id="RHEA-COMP:14527"/>
        <dbReference type="Rhea" id="RHEA-COMP:17342"/>
        <dbReference type="ChEBI" id="CHEBI:33019"/>
        <dbReference type="ChEBI" id="CHEBI:61557"/>
        <dbReference type="ChEBI" id="CHEBI:140395"/>
        <dbReference type="EC" id="2.7.7.6"/>
    </reaction>
</comment>
<comment type="similarity">
    <text evidence="2 14">Belongs to the RNA polymerase beta' chain family.</text>
</comment>
<dbReference type="InterPro" id="IPR035698">
    <property type="entry name" value="RNAP_III_Rpc1_C"/>
</dbReference>
<dbReference type="GO" id="GO:0003899">
    <property type="term" value="F:DNA-directed RNA polymerase activity"/>
    <property type="evidence" value="ECO:0007669"/>
    <property type="project" value="UniProtKB-EC"/>
</dbReference>
<dbReference type="InterPro" id="IPR035697">
    <property type="entry name" value="RNAP_III_RPC1_N"/>
</dbReference>
<evidence type="ECO:0000256" key="8">
    <source>
        <dbReference type="ARBA" id="ARBA00022833"/>
    </source>
</evidence>
<dbReference type="SUPFAM" id="SSF64484">
    <property type="entry name" value="beta and beta-prime subunits of DNA dependent RNA-polymerase"/>
    <property type="match status" value="1"/>
</dbReference>
<dbReference type="SMART" id="SM00663">
    <property type="entry name" value="RPOLA_N"/>
    <property type="match status" value="1"/>
</dbReference>
<dbReference type="GO" id="GO:0005634">
    <property type="term" value="C:nucleus"/>
    <property type="evidence" value="ECO:0007669"/>
    <property type="project" value="UniProtKB-SubCell"/>
</dbReference>
<keyword evidence="9" id="KW-0460">Magnesium</keyword>
<protein>
    <recommendedName>
        <fullName evidence="14">DNA-directed RNA polymerase subunit</fullName>
        <ecNumber evidence="14">2.7.7.6</ecNumber>
    </recommendedName>
</protein>
<accession>A0AAD3CNS2</accession>
<organism evidence="16 17">
    <name type="scientific">Chaetoceros tenuissimus</name>
    <dbReference type="NCBI Taxonomy" id="426638"/>
    <lineage>
        <taxon>Eukaryota</taxon>
        <taxon>Sar</taxon>
        <taxon>Stramenopiles</taxon>
        <taxon>Ochrophyta</taxon>
        <taxon>Bacillariophyta</taxon>
        <taxon>Coscinodiscophyceae</taxon>
        <taxon>Chaetocerotophycidae</taxon>
        <taxon>Chaetocerotales</taxon>
        <taxon>Chaetocerotaceae</taxon>
        <taxon>Chaetoceros</taxon>
    </lineage>
</organism>
<proteinExistence type="inferred from homology"/>
<dbReference type="Pfam" id="PF04998">
    <property type="entry name" value="RNA_pol_Rpb1_5"/>
    <property type="match status" value="1"/>
</dbReference>
<dbReference type="InterPro" id="IPR007081">
    <property type="entry name" value="RNA_pol_Rpb1_5"/>
</dbReference>
<keyword evidence="4 14" id="KW-0240">DNA-directed RNA polymerase</keyword>
<comment type="subunit">
    <text evidence="3">Component of the RNA polymerase III (Pol III) complex consisting of 17 subunits.</text>
</comment>
<reference evidence="16 17" key="1">
    <citation type="journal article" date="2021" name="Sci. Rep.">
        <title>The genome of the diatom Chaetoceros tenuissimus carries an ancient integrated fragment of an extant virus.</title>
        <authorList>
            <person name="Hongo Y."/>
            <person name="Kimura K."/>
            <person name="Takaki Y."/>
            <person name="Yoshida Y."/>
            <person name="Baba S."/>
            <person name="Kobayashi G."/>
            <person name="Nagasaki K."/>
            <person name="Hano T."/>
            <person name="Tomaru Y."/>
        </authorList>
    </citation>
    <scope>NUCLEOTIDE SEQUENCE [LARGE SCALE GENOMIC DNA]</scope>
    <source>
        <strain evidence="16 17">NIES-3715</strain>
    </source>
</reference>
<dbReference type="GO" id="GO:0006351">
    <property type="term" value="P:DNA-templated transcription"/>
    <property type="evidence" value="ECO:0007669"/>
    <property type="project" value="InterPro"/>
</dbReference>
<comment type="caution">
    <text evidence="16">The sequence shown here is derived from an EMBL/GenBank/DDBJ whole genome shotgun (WGS) entry which is preliminary data.</text>
</comment>
<dbReference type="PANTHER" id="PTHR48446:SF1">
    <property type="entry name" value="DNA-DIRECTED RNA POLYMERASE SUBUNIT BETA' N-TERMINAL SECTION"/>
    <property type="match status" value="1"/>
</dbReference>
<dbReference type="InterPro" id="IPR006592">
    <property type="entry name" value="RNA_pol_N"/>
</dbReference>
<dbReference type="FunFam" id="3.30.1490.180:FF:000002">
    <property type="entry name" value="DNA-directed RNA polymerase subunit"/>
    <property type="match status" value="1"/>
</dbReference>
<evidence type="ECO:0000256" key="4">
    <source>
        <dbReference type="ARBA" id="ARBA00022478"/>
    </source>
</evidence>
<dbReference type="InterPro" id="IPR015700">
    <property type="entry name" value="RPC1"/>
</dbReference>
<dbReference type="FunFam" id="1.10.150.390:FF:000004">
    <property type="entry name" value="DNA-directed RNA polymerase subunit"/>
    <property type="match status" value="1"/>
</dbReference>
<dbReference type="Pfam" id="PF05000">
    <property type="entry name" value="RNA_pol_Rpb1_4"/>
    <property type="match status" value="1"/>
</dbReference>
<dbReference type="Gene3D" id="3.30.1490.180">
    <property type="entry name" value="RNA polymerase ii"/>
    <property type="match status" value="1"/>
</dbReference>
<dbReference type="Pfam" id="PF00623">
    <property type="entry name" value="RNA_pol_Rpb1_2"/>
    <property type="match status" value="1"/>
</dbReference>
<evidence type="ECO:0000256" key="10">
    <source>
        <dbReference type="ARBA" id="ARBA00023163"/>
    </source>
</evidence>
<keyword evidence="11" id="KW-0539">Nucleus</keyword>
<dbReference type="EC" id="2.7.7.6" evidence="14"/>
<dbReference type="Gene3D" id="1.10.132.30">
    <property type="match status" value="1"/>
</dbReference>
<dbReference type="Proteomes" id="UP001054902">
    <property type="component" value="Unassembled WGS sequence"/>
</dbReference>
<evidence type="ECO:0000256" key="6">
    <source>
        <dbReference type="ARBA" id="ARBA00022695"/>
    </source>
</evidence>
<dbReference type="GO" id="GO:0000428">
    <property type="term" value="C:DNA-directed RNA polymerase complex"/>
    <property type="evidence" value="ECO:0007669"/>
    <property type="project" value="UniProtKB-KW"/>
</dbReference>
<evidence type="ECO:0000256" key="7">
    <source>
        <dbReference type="ARBA" id="ARBA00022723"/>
    </source>
</evidence>
<dbReference type="PANTHER" id="PTHR48446">
    <property type="entry name" value="DNA-DIRECTED RNA POLYMERASE SUBUNIT BETA' N-TERMINAL SECTION"/>
    <property type="match status" value="1"/>
</dbReference>
<dbReference type="Gene3D" id="4.10.860.120">
    <property type="entry name" value="RNA polymerase II, clamp domain"/>
    <property type="match status" value="1"/>
</dbReference>
<keyword evidence="17" id="KW-1185">Reference proteome</keyword>
<dbReference type="Pfam" id="PF04997">
    <property type="entry name" value="RNA_pol_Rpb1_1"/>
    <property type="match status" value="1"/>
</dbReference>
<dbReference type="Pfam" id="PF04983">
    <property type="entry name" value="RNA_pol_Rpb1_3"/>
    <property type="match status" value="1"/>
</dbReference>
<evidence type="ECO:0000256" key="1">
    <source>
        <dbReference type="ARBA" id="ARBA00004123"/>
    </source>
</evidence>
<evidence type="ECO:0000256" key="13">
    <source>
        <dbReference type="ARBA" id="ARBA00058108"/>
    </source>
</evidence>
<evidence type="ECO:0000259" key="15">
    <source>
        <dbReference type="SMART" id="SM00663"/>
    </source>
</evidence>
<dbReference type="EMBL" id="BLLK01000027">
    <property type="protein sequence ID" value="GFH48475.1"/>
    <property type="molecule type" value="Genomic_DNA"/>
</dbReference>
<dbReference type="InterPro" id="IPR007083">
    <property type="entry name" value="RNA_pol_Rpb1_4"/>
</dbReference>
<gene>
    <name evidence="16" type="ORF">CTEN210_04951</name>
</gene>
<evidence type="ECO:0000256" key="3">
    <source>
        <dbReference type="ARBA" id="ARBA00011206"/>
    </source>
</evidence>
<evidence type="ECO:0000256" key="14">
    <source>
        <dbReference type="RuleBase" id="RU004279"/>
    </source>
</evidence>
<keyword evidence="10 14" id="KW-0804">Transcription</keyword>
<keyword evidence="6 14" id="KW-0548">Nucleotidyltransferase</keyword>
<dbReference type="Gene3D" id="2.40.40.20">
    <property type="match status" value="1"/>
</dbReference>
<evidence type="ECO:0000256" key="5">
    <source>
        <dbReference type="ARBA" id="ARBA00022679"/>
    </source>
</evidence>
<dbReference type="Gene3D" id="1.10.274.100">
    <property type="entry name" value="RNA polymerase Rpb1, domain 3"/>
    <property type="match status" value="1"/>
</dbReference>